<dbReference type="RefSeq" id="WP_202720727.1">
    <property type="nucleotide sequence ID" value="NZ_BPEX01000001.1"/>
</dbReference>
<proteinExistence type="inferred from homology"/>
<keyword evidence="7" id="KW-0418">Kinase</keyword>
<comment type="similarity">
    <text evidence="2">Belongs to the HPPK family.</text>
</comment>
<dbReference type="Proteomes" id="UP000604898">
    <property type="component" value="Unassembled WGS sequence"/>
</dbReference>
<comment type="function">
    <text evidence="10">Catalyzes the transfer of pyrophosphate from adenosine triphosphate (ATP) to 6-hydroxymethyl-7,8-dihydropterin, an enzymatic step in folate biosynthesis pathway.</text>
</comment>
<evidence type="ECO:0000256" key="4">
    <source>
        <dbReference type="ARBA" id="ARBA00016218"/>
    </source>
</evidence>
<accession>A0ABS1SVD2</accession>
<keyword evidence="9" id="KW-0289">Folate biosynthesis</keyword>
<evidence type="ECO:0000256" key="11">
    <source>
        <dbReference type="ARBA" id="ARBA00029766"/>
    </source>
</evidence>
<dbReference type="PANTHER" id="PTHR43071:SF1">
    <property type="entry name" value="2-AMINO-4-HYDROXY-6-HYDROXYMETHYLDIHYDROPTERIDINE PYROPHOSPHOKINASE"/>
    <property type="match status" value="1"/>
</dbReference>
<evidence type="ECO:0000256" key="9">
    <source>
        <dbReference type="ARBA" id="ARBA00022909"/>
    </source>
</evidence>
<evidence type="ECO:0000256" key="8">
    <source>
        <dbReference type="ARBA" id="ARBA00022840"/>
    </source>
</evidence>
<comment type="caution">
    <text evidence="14">The sequence shown here is derived from an EMBL/GenBank/DDBJ whole genome shotgun (WGS) entry which is preliminary data.</text>
</comment>
<evidence type="ECO:0000313" key="14">
    <source>
        <dbReference type="EMBL" id="MBL4912507.1"/>
    </source>
</evidence>
<dbReference type="PANTHER" id="PTHR43071">
    <property type="entry name" value="2-AMINO-4-HYDROXY-6-HYDROXYMETHYLDIHYDROPTERIDINE PYROPHOSPHOKINASE"/>
    <property type="match status" value="1"/>
</dbReference>
<protein>
    <recommendedName>
        <fullName evidence="4">2-amino-4-hydroxy-6-hydroxymethyldihydropteridine pyrophosphokinase</fullName>
        <ecNumber evidence="3">2.7.6.3</ecNumber>
    </recommendedName>
    <alternativeName>
        <fullName evidence="11">6-hydroxymethyl-7,8-dihydropterin pyrophosphokinase</fullName>
    </alternativeName>
    <alternativeName>
        <fullName evidence="12">7,8-dihydro-6-hydroxymethylpterin-pyrophosphokinase</fullName>
    </alternativeName>
</protein>
<feature type="domain" description="7,8-dihydro-6-hydroxymethylpterin-pyrophosphokinase" evidence="13">
    <location>
        <begin position="88"/>
        <end position="99"/>
    </location>
</feature>
<dbReference type="GO" id="GO:0003848">
    <property type="term" value="F:2-amino-4-hydroxy-6-hydroxymethyldihydropteridine diphosphokinase activity"/>
    <property type="evidence" value="ECO:0007669"/>
    <property type="project" value="UniProtKB-EC"/>
</dbReference>
<name>A0ABS1SVD2_9GAMM</name>
<evidence type="ECO:0000256" key="7">
    <source>
        <dbReference type="ARBA" id="ARBA00022777"/>
    </source>
</evidence>
<keyword evidence="8" id="KW-0067">ATP-binding</keyword>
<evidence type="ECO:0000256" key="12">
    <source>
        <dbReference type="ARBA" id="ARBA00033413"/>
    </source>
</evidence>
<dbReference type="EC" id="2.7.6.3" evidence="3"/>
<keyword evidence="15" id="KW-1185">Reference proteome</keyword>
<evidence type="ECO:0000259" key="13">
    <source>
        <dbReference type="PROSITE" id="PS00794"/>
    </source>
</evidence>
<keyword evidence="6" id="KW-0547">Nucleotide-binding</keyword>
<dbReference type="SUPFAM" id="SSF55083">
    <property type="entry name" value="6-hydroxymethyl-7,8-dihydropterin pyrophosphokinase, HPPK"/>
    <property type="match status" value="1"/>
</dbReference>
<reference evidence="14 15" key="1">
    <citation type="submission" date="2021-01" db="EMBL/GenBank/DDBJ databases">
        <title>Genome sequence of Shewanella schlegeliana JCM 11561.</title>
        <authorList>
            <person name="Zhang H."/>
            <person name="Li C."/>
        </authorList>
    </citation>
    <scope>NUCLEOTIDE SEQUENCE [LARGE SCALE GENOMIC DNA]</scope>
    <source>
        <strain evidence="14 15">JCM 11561</strain>
    </source>
</reference>
<evidence type="ECO:0000256" key="5">
    <source>
        <dbReference type="ARBA" id="ARBA00022679"/>
    </source>
</evidence>
<dbReference type="InterPro" id="IPR035907">
    <property type="entry name" value="Hppk_sf"/>
</dbReference>
<organism evidence="14 15">
    <name type="scientific">Shewanella schlegeliana</name>
    <dbReference type="NCBI Taxonomy" id="190308"/>
    <lineage>
        <taxon>Bacteria</taxon>
        <taxon>Pseudomonadati</taxon>
        <taxon>Pseudomonadota</taxon>
        <taxon>Gammaproteobacteria</taxon>
        <taxon>Alteromonadales</taxon>
        <taxon>Shewanellaceae</taxon>
        <taxon>Shewanella</taxon>
    </lineage>
</organism>
<evidence type="ECO:0000256" key="2">
    <source>
        <dbReference type="ARBA" id="ARBA00005810"/>
    </source>
</evidence>
<dbReference type="Gene3D" id="3.30.70.560">
    <property type="entry name" value="7,8-Dihydro-6-hydroxymethylpterin-pyrophosphokinase HPPK"/>
    <property type="match status" value="1"/>
</dbReference>
<keyword evidence="5 14" id="KW-0808">Transferase</keyword>
<evidence type="ECO:0000313" key="15">
    <source>
        <dbReference type="Proteomes" id="UP000604898"/>
    </source>
</evidence>
<dbReference type="CDD" id="cd00483">
    <property type="entry name" value="HPPK"/>
    <property type="match status" value="1"/>
</dbReference>
<sequence>MAQVYVALGANLANPISQLNNACEALLSLAAPQSFSVSPYYRSAPMGDVEQPDYVNAVAGFKTELTPIELLNALQSIENQQGRLRELRWGPRTLDLDLLLYDKQCIDSPRLTVPHYGMRERSFVLIPLFDIAPTLSLPDNTQLKSLISDALRAELVIAQDSNDE</sequence>
<evidence type="ECO:0000256" key="3">
    <source>
        <dbReference type="ARBA" id="ARBA00013253"/>
    </source>
</evidence>
<dbReference type="NCBIfam" id="TIGR01498">
    <property type="entry name" value="folK"/>
    <property type="match status" value="1"/>
</dbReference>
<evidence type="ECO:0000256" key="6">
    <source>
        <dbReference type="ARBA" id="ARBA00022741"/>
    </source>
</evidence>
<comment type="pathway">
    <text evidence="1">Cofactor biosynthesis; tetrahydrofolate biosynthesis; 2-amino-4-hydroxy-6-hydroxymethyl-7,8-dihydropteridine diphosphate from 7,8-dihydroneopterin triphosphate: step 4/4.</text>
</comment>
<dbReference type="InterPro" id="IPR000550">
    <property type="entry name" value="Hppk"/>
</dbReference>
<dbReference type="PROSITE" id="PS00794">
    <property type="entry name" value="HPPK"/>
    <property type="match status" value="1"/>
</dbReference>
<evidence type="ECO:0000256" key="10">
    <source>
        <dbReference type="ARBA" id="ARBA00029409"/>
    </source>
</evidence>
<evidence type="ECO:0000256" key="1">
    <source>
        <dbReference type="ARBA" id="ARBA00005051"/>
    </source>
</evidence>
<dbReference type="EMBL" id="JAESVD010000002">
    <property type="protein sequence ID" value="MBL4912507.1"/>
    <property type="molecule type" value="Genomic_DNA"/>
</dbReference>
<dbReference type="Pfam" id="PF01288">
    <property type="entry name" value="HPPK"/>
    <property type="match status" value="1"/>
</dbReference>
<gene>
    <name evidence="14" type="primary">folK</name>
    <name evidence="14" type="ORF">JMA39_05050</name>
</gene>